<keyword evidence="6 9" id="KW-0378">Hydrolase</keyword>
<dbReference type="PRINTS" id="PR00723">
    <property type="entry name" value="SUBTILISIN"/>
</dbReference>
<keyword evidence="4 9" id="KW-0645">Protease</keyword>
<dbReference type="PANTHER" id="PTHR43806:SF11">
    <property type="entry name" value="CEREVISIN-RELATED"/>
    <property type="match status" value="1"/>
</dbReference>
<evidence type="ECO:0000259" key="12">
    <source>
        <dbReference type="Pfam" id="PF02225"/>
    </source>
</evidence>
<dbReference type="OrthoDB" id="27270at2157"/>
<keyword evidence="3" id="KW-0964">Secreted</keyword>
<dbReference type="AlphaFoldDB" id="A0A2H1EDT5"/>
<dbReference type="Gene3D" id="3.50.30.30">
    <property type="match status" value="1"/>
</dbReference>
<dbReference type="InterPro" id="IPR022398">
    <property type="entry name" value="Peptidase_S8_His-AS"/>
</dbReference>
<dbReference type="Pfam" id="PF02225">
    <property type="entry name" value="PA"/>
    <property type="match status" value="1"/>
</dbReference>
<keyword evidence="2" id="KW-0134">Cell wall</keyword>
<dbReference type="PROSITE" id="PS00137">
    <property type="entry name" value="SUBTILASE_HIS"/>
    <property type="match status" value="1"/>
</dbReference>
<dbReference type="Gene3D" id="3.40.50.200">
    <property type="entry name" value="Peptidase S8/S53 domain"/>
    <property type="match status" value="1"/>
</dbReference>
<keyword evidence="10" id="KW-1133">Transmembrane helix</keyword>
<dbReference type="PANTHER" id="PTHR43806">
    <property type="entry name" value="PEPTIDASE S8"/>
    <property type="match status" value="1"/>
</dbReference>
<dbReference type="SUPFAM" id="SSF52743">
    <property type="entry name" value="Subtilisin-like"/>
    <property type="match status" value="1"/>
</dbReference>
<keyword evidence="5" id="KW-0732">Signal</keyword>
<sequence>MTYKSLACSLILVLSITYFITDSHEQNFSQSLKLVGIQSPNQHGLNGQGIKVGVIDTGIDFHHPDLLGYGPTGRIAGGYDFVNSDQKPLDVNGHGTEVSGIIGANGSFVGVAPRSQLFSYKVSSTGEAVSSEYIVEAISSAIKDKMNVINISLGVNKTNDELENMVDEAVQNGVVVVTASGNNGPDNETIGSPGRDFNAITVGATYNNIASSIVSTLKIGNKSYSVMPMLGDSILENTIQGKIVYGGYGRVSDLKDLDVENSILLEKRGSDIKGEKVFFSEKEKNAADRGAKGLIIFNNQSGIFYGEIAGPNATKNYSPRIPVISMSGYDGSRLQESIKSNTIASLDIFYHPDFVAPFSSRGPVSPFYIKPDLVAPGVYVNTTTIGGKYNLTSGTSIATPHVTGAVAILLQEHPYLDPTEIASLITTTTDPVTDAYGNTFPIEVAGSGRLNITRATYANLIITPHQLVYDLSYDMPNQTKTLHLKTINNDTIPQLKIQFLSSNPDLIFKHSVNNDTINVEITDKSKMQGDYEGFILVDDSKISYRIPVLVHVTKGTLVANQNDTSMRFAINYPEKWSYAKISVTKTGSHDTKTIGITPQSYKTVFIDDIGEYWIQADIKVGNQTDYAYQTLTVNHITRNYFDIENILQIPLKQIEIISSIMIITVVVGLVLRRR</sequence>
<feature type="active site" description="Charge relay system" evidence="8">
    <location>
        <position position="396"/>
    </location>
</feature>
<evidence type="ECO:0000256" key="5">
    <source>
        <dbReference type="ARBA" id="ARBA00022729"/>
    </source>
</evidence>
<protein>
    <submittedName>
        <fullName evidence="13">Putative Subtilase family protein</fullName>
    </submittedName>
</protein>
<dbReference type="InterPro" id="IPR046450">
    <property type="entry name" value="PA_dom_sf"/>
</dbReference>
<evidence type="ECO:0000313" key="13">
    <source>
        <dbReference type="EMBL" id="SHO42486.1"/>
    </source>
</evidence>
<evidence type="ECO:0000259" key="11">
    <source>
        <dbReference type="Pfam" id="PF00082"/>
    </source>
</evidence>
<dbReference type="SUPFAM" id="SSF52025">
    <property type="entry name" value="PA domain"/>
    <property type="match status" value="1"/>
</dbReference>
<dbReference type="InterPro" id="IPR023827">
    <property type="entry name" value="Peptidase_S8_Asp-AS"/>
</dbReference>
<dbReference type="InterPro" id="IPR034213">
    <property type="entry name" value="S8_Vpr-like"/>
</dbReference>
<reference evidence="14" key="1">
    <citation type="submission" date="2016-12" db="EMBL/GenBank/DDBJ databases">
        <authorList>
            <person name="Herbold C."/>
        </authorList>
    </citation>
    <scope>NUCLEOTIDE SEQUENCE [LARGE SCALE GENOMIC DNA]</scope>
</reference>
<gene>
    <name evidence="13" type="ORF">NSIN_10024</name>
</gene>
<dbReference type="InterPro" id="IPR036852">
    <property type="entry name" value="Peptidase_S8/S53_dom_sf"/>
</dbReference>
<evidence type="ECO:0000256" key="9">
    <source>
        <dbReference type="RuleBase" id="RU003355"/>
    </source>
</evidence>
<dbReference type="Proteomes" id="UP000232412">
    <property type="component" value="Unassembled WGS sequence"/>
</dbReference>
<name>A0A2H1EDT5_9ARCH</name>
<dbReference type="InterPro" id="IPR015500">
    <property type="entry name" value="Peptidase_S8_subtilisin-rel"/>
</dbReference>
<keyword evidence="7 9" id="KW-0720">Serine protease</keyword>
<evidence type="ECO:0000256" key="2">
    <source>
        <dbReference type="ARBA" id="ARBA00022512"/>
    </source>
</evidence>
<dbReference type="RefSeq" id="WP_101008799.1">
    <property type="nucleotide sequence ID" value="NZ_FRFC01000001.1"/>
</dbReference>
<dbReference type="InterPro" id="IPR023828">
    <property type="entry name" value="Peptidase_S8_Ser-AS"/>
</dbReference>
<feature type="active site" description="Charge relay system" evidence="8">
    <location>
        <position position="56"/>
    </location>
</feature>
<keyword evidence="10" id="KW-0472">Membrane</keyword>
<dbReference type="Pfam" id="PF00082">
    <property type="entry name" value="Peptidase_S8"/>
    <property type="match status" value="1"/>
</dbReference>
<feature type="domain" description="PA" evidence="12">
    <location>
        <begin position="240"/>
        <end position="334"/>
    </location>
</feature>
<dbReference type="InterPro" id="IPR050131">
    <property type="entry name" value="Peptidase_S8_subtilisin-like"/>
</dbReference>
<organism evidence="13 14">
    <name type="scientific">Nitrosotalea sinensis</name>
    <dbReference type="NCBI Taxonomy" id="1499975"/>
    <lineage>
        <taxon>Archaea</taxon>
        <taxon>Nitrososphaerota</taxon>
        <taxon>Nitrososphaeria</taxon>
        <taxon>Nitrosotaleales</taxon>
        <taxon>Nitrosotaleaceae</taxon>
        <taxon>Nitrosotalea</taxon>
    </lineage>
</organism>
<evidence type="ECO:0000256" key="4">
    <source>
        <dbReference type="ARBA" id="ARBA00022670"/>
    </source>
</evidence>
<dbReference type="GO" id="GO:0006508">
    <property type="term" value="P:proteolysis"/>
    <property type="evidence" value="ECO:0007669"/>
    <property type="project" value="UniProtKB-KW"/>
</dbReference>
<comment type="similarity">
    <text evidence="1 9">Belongs to the peptidase S8 family.</text>
</comment>
<evidence type="ECO:0000313" key="14">
    <source>
        <dbReference type="Proteomes" id="UP000232412"/>
    </source>
</evidence>
<evidence type="ECO:0000256" key="3">
    <source>
        <dbReference type="ARBA" id="ARBA00022525"/>
    </source>
</evidence>
<dbReference type="InterPro" id="IPR003137">
    <property type="entry name" value="PA_domain"/>
</dbReference>
<dbReference type="CDD" id="cd07474">
    <property type="entry name" value="Peptidases_S8_subtilisin_Vpr-like"/>
    <property type="match status" value="1"/>
</dbReference>
<dbReference type="PROSITE" id="PS00136">
    <property type="entry name" value="SUBTILASE_ASP"/>
    <property type="match status" value="1"/>
</dbReference>
<evidence type="ECO:0000256" key="10">
    <source>
        <dbReference type="SAM" id="Phobius"/>
    </source>
</evidence>
<feature type="active site" description="Charge relay system" evidence="8">
    <location>
        <position position="94"/>
    </location>
</feature>
<dbReference type="GO" id="GO:0004252">
    <property type="term" value="F:serine-type endopeptidase activity"/>
    <property type="evidence" value="ECO:0007669"/>
    <property type="project" value="InterPro"/>
</dbReference>
<proteinExistence type="inferred from homology"/>
<accession>A0A2H1EDT5</accession>
<evidence type="ECO:0000256" key="1">
    <source>
        <dbReference type="ARBA" id="ARBA00011073"/>
    </source>
</evidence>
<keyword evidence="10" id="KW-0812">Transmembrane</keyword>
<dbReference type="InterPro" id="IPR000209">
    <property type="entry name" value="Peptidase_S8/S53_dom"/>
</dbReference>
<keyword evidence="14" id="KW-1185">Reference proteome</keyword>
<evidence type="ECO:0000256" key="8">
    <source>
        <dbReference type="PIRSR" id="PIRSR615500-1"/>
    </source>
</evidence>
<dbReference type="PROSITE" id="PS00138">
    <property type="entry name" value="SUBTILASE_SER"/>
    <property type="match status" value="1"/>
</dbReference>
<dbReference type="PROSITE" id="PS51892">
    <property type="entry name" value="SUBTILASE"/>
    <property type="match status" value="1"/>
</dbReference>
<feature type="domain" description="Peptidase S8/S53" evidence="11">
    <location>
        <begin position="47"/>
        <end position="431"/>
    </location>
</feature>
<feature type="transmembrane region" description="Helical" evidence="10">
    <location>
        <begin position="654"/>
        <end position="671"/>
    </location>
</feature>
<dbReference type="EMBL" id="FRFC01000001">
    <property type="protein sequence ID" value="SHO42486.1"/>
    <property type="molecule type" value="Genomic_DNA"/>
</dbReference>
<evidence type="ECO:0000256" key="7">
    <source>
        <dbReference type="ARBA" id="ARBA00022825"/>
    </source>
</evidence>
<evidence type="ECO:0000256" key="6">
    <source>
        <dbReference type="ARBA" id="ARBA00022801"/>
    </source>
</evidence>